<evidence type="ECO:0000256" key="1">
    <source>
        <dbReference type="ARBA" id="ARBA00022729"/>
    </source>
</evidence>
<keyword evidence="1 4" id="KW-0732">Signal</keyword>
<evidence type="ECO:0000256" key="3">
    <source>
        <dbReference type="ARBA" id="ARBA00060902"/>
    </source>
</evidence>
<dbReference type="OMA" id="ISRWIVW"/>
<dbReference type="InterPro" id="IPR038606">
    <property type="entry name" value="To_sf"/>
</dbReference>
<evidence type="ECO:0000313" key="5">
    <source>
        <dbReference type="EMBL" id="EDW84805.1"/>
    </source>
</evidence>
<dbReference type="Gene3D" id="3.15.10.30">
    <property type="entry name" value="Haemolymph juvenile hormone binding protein"/>
    <property type="match status" value="1"/>
</dbReference>
<accession>B4NII2</accession>
<proteinExistence type="inferred from homology"/>
<evidence type="ECO:0008006" key="7">
    <source>
        <dbReference type="Google" id="ProtNLM"/>
    </source>
</evidence>
<protein>
    <recommendedName>
        <fullName evidence="7">Protein takeout</fullName>
    </recommendedName>
</protein>
<reference evidence="5 6" key="1">
    <citation type="journal article" date="2007" name="Nature">
        <title>Evolution of genes and genomes on the Drosophila phylogeny.</title>
        <authorList>
            <consortium name="Drosophila 12 Genomes Consortium"/>
            <person name="Clark A.G."/>
            <person name="Eisen M.B."/>
            <person name="Smith D.R."/>
            <person name="Bergman C.M."/>
            <person name="Oliver B."/>
            <person name="Markow T.A."/>
            <person name="Kaufman T.C."/>
            <person name="Kellis M."/>
            <person name="Gelbart W."/>
            <person name="Iyer V.N."/>
            <person name="Pollard D.A."/>
            <person name="Sackton T.B."/>
            <person name="Larracuente A.M."/>
            <person name="Singh N.D."/>
            <person name="Abad J.P."/>
            <person name="Abt D.N."/>
            <person name="Adryan B."/>
            <person name="Aguade M."/>
            <person name="Akashi H."/>
            <person name="Anderson W.W."/>
            <person name="Aquadro C.F."/>
            <person name="Ardell D.H."/>
            <person name="Arguello R."/>
            <person name="Artieri C.G."/>
            <person name="Barbash D.A."/>
            <person name="Barker D."/>
            <person name="Barsanti P."/>
            <person name="Batterham P."/>
            <person name="Batzoglou S."/>
            <person name="Begun D."/>
            <person name="Bhutkar A."/>
            <person name="Blanco E."/>
            <person name="Bosak S.A."/>
            <person name="Bradley R.K."/>
            <person name="Brand A.D."/>
            <person name="Brent M.R."/>
            <person name="Brooks A.N."/>
            <person name="Brown R.H."/>
            <person name="Butlin R.K."/>
            <person name="Caggese C."/>
            <person name="Calvi B.R."/>
            <person name="Bernardo de Carvalho A."/>
            <person name="Caspi A."/>
            <person name="Castrezana S."/>
            <person name="Celniker S.E."/>
            <person name="Chang J.L."/>
            <person name="Chapple C."/>
            <person name="Chatterji S."/>
            <person name="Chinwalla A."/>
            <person name="Civetta A."/>
            <person name="Clifton S.W."/>
            <person name="Comeron J.M."/>
            <person name="Costello J.C."/>
            <person name="Coyne J.A."/>
            <person name="Daub J."/>
            <person name="David R.G."/>
            <person name="Delcher A.L."/>
            <person name="Delehaunty K."/>
            <person name="Do C.B."/>
            <person name="Ebling H."/>
            <person name="Edwards K."/>
            <person name="Eickbush T."/>
            <person name="Evans J.D."/>
            <person name="Filipski A."/>
            <person name="Findeiss S."/>
            <person name="Freyhult E."/>
            <person name="Fulton L."/>
            <person name="Fulton R."/>
            <person name="Garcia A.C."/>
            <person name="Gardiner A."/>
            <person name="Garfield D.A."/>
            <person name="Garvin B.E."/>
            <person name="Gibson G."/>
            <person name="Gilbert D."/>
            <person name="Gnerre S."/>
            <person name="Godfrey J."/>
            <person name="Good R."/>
            <person name="Gotea V."/>
            <person name="Gravely B."/>
            <person name="Greenberg A.J."/>
            <person name="Griffiths-Jones S."/>
            <person name="Gross S."/>
            <person name="Guigo R."/>
            <person name="Gustafson E.A."/>
            <person name="Haerty W."/>
            <person name="Hahn M.W."/>
            <person name="Halligan D.L."/>
            <person name="Halpern A.L."/>
            <person name="Halter G.M."/>
            <person name="Han M.V."/>
            <person name="Heger A."/>
            <person name="Hillier L."/>
            <person name="Hinrichs A.S."/>
            <person name="Holmes I."/>
            <person name="Hoskins R.A."/>
            <person name="Hubisz M.J."/>
            <person name="Hultmark D."/>
            <person name="Huntley M.A."/>
            <person name="Jaffe D.B."/>
            <person name="Jagadeeshan S."/>
            <person name="Jeck W.R."/>
            <person name="Johnson J."/>
            <person name="Jones C.D."/>
            <person name="Jordan W.C."/>
            <person name="Karpen G.H."/>
            <person name="Kataoka E."/>
            <person name="Keightley P.D."/>
            <person name="Kheradpour P."/>
            <person name="Kirkness E.F."/>
            <person name="Koerich L.B."/>
            <person name="Kristiansen K."/>
            <person name="Kudrna D."/>
            <person name="Kulathinal R.J."/>
            <person name="Kumar S."/>
            <person name="Kwok R."/>
            <person name="Lander E."/>
            <person name="Langley C.H."/>
            <person name="Lapoint R."/>
            <person name="Lazzaro B.P."/>
            <person name="Lee S.J."/>
            <person name="Levesque L."/>
            <person name="Li R."/>
            <person name="Lin C.F."/>
            <person name="Lin M.F."/>
            <person name="Lindblad-Toh K."/>
            <person name="Llopart A."/>
            <person name="Long M."/>
            <person name="Low L."/>
            <person name="Lozovsky E."/>
            <person name="Lu J."/>
            <person name="Luo M."/>
            <person name="Machado C.A."/>
            <person name="Makalowski W."/>
            <person name="Marzo M."/>
            <person name="Matsuda M."/>
            <person name="Matzkin L."/>
            <person name="McAllister B."/>
            <person name="McBride C.S."/>
            <person name="McKernan B."/>
            <person name="McKernan K."/>
            <person name="Mendez-Lago M."/>
            <person name="Minx P."/>
            <person name="Mollenhauer M.U."/>
            <person name="Montooth K."/>
            <person name="Mount S.M."/>
            <person name="Mu X."/>
            <person name="Myers E."/>
            <person name="Negre B."/>
            <person name="Newfeld S."/>
            <person name="Nielsen R."/>
            <person name="Noor M.A."/>
            <person name="O'Grady P."/>
            <person name="Pachter L."/>
            <person name="Papaceit M."/>
            <person name="Parisi M.J."/>
            <person name="Parisi M."/>
            <person name="Parts L."/>
            <person name="Pedersen J.S."/>
            <person name="Pesole G."/>
            <person name="Phillippy A.M."/>
            <person name="Ponting C.P."/>
            <person name="Pop M."/>
            <person name="Porcelli D."/>
            <person name="Powell J.R."/>
            <person name="Prohaska S."/>
            <person name="Pruitt K."/>
            <person name="Puig M."/>
            <person name="Quesneville H."/>
            <person name="Ram K.R."/>
            <person name="Rand D."/>
            <person name="Rasmussen M.D."/>
            <person name="Reed L.K."/>
            <person name="Reenan R."/>
            <person name="Reily A."/>
            <person name="Remington K.A."/>
            <person name="Rieger T.T."/>
            <person name="Ritchie M.G."/>
            <person name="Robin C."/>
            <person name="Rogers Y.H."/>
            <person name="Rohde C."/>
            <person name="Rozas J."/>
            <person name="Rubenfield M.J."/>
            <person name="Ruiz A."/>
            <person name="Russo S."/>
            <person name="Salzberg S.L."/>
            <person name="Sanchez-Gracia A."/>
            <person name="Saranga D.J."/>
            <person name="Sato H."/>
            <person name="Schaeffer S.W."/>
            <person name="Schatz M.C."/>
            <person name="Schlenke T."/>
            <person name="Schwartz R."/>
            <person name="Segarra C."/>
            <person name="Singh R.S."/>
            <person name="Sirot L."/>
            <person name="Sirota M."/>
            <person name="Sisneros N.B."/>
            <person name="Smith C.D."/>
            <person name="Smith T.F."/>
            <person name="Spieth J."/>
            <person name="Stage D.E."/>
            <person name="Stark A."/>
            <person name="Stephan W."/>
            <person name="Strausberg R.L."/>
            <person name="Strempel S."/>
            <person name="Sturgill D."/>
            <person name="Sutton G."/>
            <person name="Sutton G.G."/>
            <person name="Tao W."/>
            <person name="Teichmann S."/>
            <person name="Tobari Y.N."/>
            <person name="Tomimura Y."/>
            <person name="Tsolas J.M."/>
            <person name="Valente V.L."/>
            <person name="Venter E."/>
            <person name="Venter J.C."/>
            <person name="Vicario S."/>
            <person name="Vieira F.G."/>
            <person name="Vilella A.J."/>
            <person name="Villasante A."/>
            <person name="Walenz B."/>
            <person name="Wang J."/>
            <person name="Wasserman M."/>
            <person name="Watts T."/>
            <person name="Wilson D."/>
            <person name="Wilson R.K."/>
            <person name="Wing R.A."/>
            <person name="Wolfner M.F."/>
            <person name="Wong A."/>
            <person name="Wong G.K."/>
            <person name="Wu C.I."/>
            <person name="Wu G."/>
            <person name="Yamamoto D."/>
            <person name="Yang H.P."/>
            <person name="Yang S.P."/>
            <person name="Yorke J.A."/>
            <person name="Yoshida K."/>
            <person name="Zdobnov E."/>
            <person name="Zhang P."/>
            <person name="Zhang Y."/>
            <person name="Zimin A.V."/>
            <person name="Baldwin J."/>
            <person name="Abdouelleil A."/>
            <person name="Abdulkadir J."/>
            <person name="Abebe A."/>
            <person name="Abera B."/>
            <person name="Abreu J."/>
            <person name="Acer S.C."/>
            <person name="Aftuck L."/>
            <person name="Alexander A."/>
            <person name="An P."/>
            <person name="Anderson E."/>
            <person name="Anderson S."/>
            <person name="Arachi H."/>
            <person name="Azer M."/>
            <person name="Bachantsang P."/>
            <person name="Barry A."/>
            <person name="Bayul T."/>
            <person name="Berlin A."/>
            <person name="Bessette D."/>
            <person name="Bloom T."/>
            <person name="Blye J."/>
            <person name="Boguslavskiy L."/>
            <person name="Bonnet C."/>
            <person name="Boukhgalter B."/>
            <person name="Bourzgui I."/>
            <person name="Brown A."/>
            <person name="Cahill P."/>
            <person name="Channer S."/>
            <person name="Cheshatsang Y."/>
            <person name="Chuda L."/>
            <person name="Citroen M."/>
            <person name="Collymore A."/>
            <person name="Cooke P."/>
            <person name="Costello M."/>
            <person name="D'Aco K."/>
            <person name="Daza R."/>
            <person name="De Haan G."/>
            <person name="DeGray S."/>
            <person name="DeMaso C."/>
            <person name="Dhargay N."/>
            <person name="Dooley K."/>
            <person name="Dooley E."/>
            <person name="Doricent M."/>
            <person name="Dorje P."/>
            <person name="Dorjee K."/>
            <person name="Dupes A."/>
            <person name="Elong R."/>
            <person name="Falk J."/>
            <person name="Farina A."/>
            <person name="Faro S."/>
            <person name="Ferguson D."/>
            <person name="Fisher S."/>
            <person name="Foley C.D."/>
            <person name="Franke A."/>
            <person name="Friedrich D."/>
            <person name="Gadbois L."/>
            <person name="Gearin G."/>
            <person name="Gearin C.R."/>
            <person name="Giannoukos G."/>
            <person name="Goode T."/>
            <person name="Graham J."/>
            <person name="Grandbois E."/>
            <person name="Grewal S."/>
            <person name="Gyaltsen K."/>
            <person name="Hafez N."/>
            <person name="Hagos B."/>
            <person name="Hall J."/>
            <person name="Henson C."/>
            <person name="Hollinger A."/>
            <person name="Honan T."/>
            <person name="Huard M.D."/>
            <person name="Hughes L."/>
            <person name="Hurhula B."/>
            <person name="Husby M.E."/>
            <person name="Kamat A."/>
            <person name="Kanga B."/>
            <person name="Kashin S."/>
            <person name="Khazanovich D."/>
            <person name="Kisner P."/>
            <person name="Lance K."/>
            <person name="Lara M."/>
            <person name="Lee W."/>
            <person name="Lennon N."/>
            <person name="Letendre F."/>
            <person name="LeVine R."/>
            <person name="Lipovsky A."/>
            <person name="Liu X."/>
            <person name="Liu J."/>
            <person name="Liu S."/>
            <person name="Lokyitsang T."/>
            <person name="Lokyitsang Y."/>
            <person name="Lubonja R."/>
            <person name="Lui A."/>
            <person name="MacDonald P."/>
            <person name="Magnisalis V."/>
            <person name="Maru K."/>
            <person name="Matthews C."/>
            <person name="McCusker W."/>
            <person name="McDonough S."/>
            <person name="Mehta T."/>
            <person name="Meldrim J."/>
            <person name="Meneus L."/>
            <person name="Mihai O."/>
            <person name="Mihalev A."/>
            <person name="Mihova T."/>
            <person name="Mittelman R."/>
            <person name="Mlenga V."/>
            <person name="Montmayeur A."/>
            <person name="Mulrain L."/>
            <person name="Navidi A."/>
            <person name="Naylor J."/>
            <person name="Negash T."/>
            <person name="Nguyen T."/>
            <person name="Nguyen N."/>
            <person name="Nicol R."/>
            <person name="Norbu C."/>
            <person name="Norbu N."/>
            <person name="Novod N."/>
            <person name="O'Neill B."/>
            <person name="Osman S."/>
            <person name="Markiewicz E."/>
            <person name="Oyono O.L."/>
            <person name="Patti C."/>
            <person name="Phunkhang P."/>
            <person name="Pierre F."/>
            <person name="Priest M."/>
            <person name="Raghuraman S."/>
            <person name="Rege F."/>
            <person name="Reyes R."/>
            <person name="Rise C."/>
            <person name="Rogov P."/>
            <person name="Ross K."/>
            <person name="Ryan E."/>
            <person name="Settipalli S."/>
            <person name="Shea T."/>
            <person name="Sherpa N."/>
            <person name="Shi L."/>
            <person name="Shih D."/>
            <person name="Sparrow T."/>
            <person name="Spaulding J."/>
            <person name="Stalker J."/>
            <person name="Stange-Thomann N."/>
            <person name="Stavropoulos S."/>
            <person name="Stone C."/>
            <person name="Strader C."/>
            <person name="Tesfaye S."/>
            <person name="Thomson T."/>
            <person name="Thoulutsang Y."/>
            <person name="Thoulutsang D."/>
            <person name="Topham K."/>
            <person name="Topping I."/>
            <person name="Tsamla T."/>
            <person name="Vassiliev H."/>
            <person name="Vo A."/>
            <person name="Wangchuk T."/>
            <person name="Wangdi T."/>
            <person name="Weiand M."/>
            <person name="Wilkinson J."/>
            <person name="Wilson A."/>
            <person name="Yadav S."/>
            <person name="Young G."/>
            <person name="Yu Q."/>
            <person name="Zembek L."/>
            <person name="Zhong D."/>
            <person name="Zimmer A."/>
            <person name="Zwirko Z."/>
            <person name="Jaffe D.B."/>
            <person name="Alvarez P."/>
            <person name="Brockman W."/>
            <person name="Butler J."/>
            <person name="Chin C."/>
            <person name="Gnerre S."/>
            <person name="Grabherr M."/>
            <person name="Kleber M."/>
            <person name="Mauceli E."/>
            <person name="MacCallum I."/>
        </authorList>
    </citation>
    <scope>NUCLEOTIDE SEQUENCE [LARGE SCALE GENOMIC DNA]</scope>
    <source>
        <strain evidence="6">Tucson 14030-0811.24</strain>
    </source>
</reference>
<dbReference type="EMBL" id="CH964272">
    <property type="protein sequence ID" value="EDW84805.1"/>
    <property type="molecule type" value="Genomic_DNA"/>
</dbReference>
<dbReference type="SMART" id="SM00700">
    <property type="entry name" value="JHBP"/>
    <property type="match status" value="1"/>
</dbReference>
<gene>
    <name evidence="5" type="primary">Dwil\GK14315</name>
    <name evidence="5" type="ORF">Dwil_GK14315</name>
</gene>
<dbReference type="KEGG" id="dwi:6650322"/>
<dbReference type="OrthoDB" id="7419171at2759"/>
<keyword evidence="6" id="KW-1185">Reference proteome</keyword>
<dbReference type="AlphaFoldDB" id="B4NII2"/>
<dbReference type="eggNOG" id="ENOG502TBMH">
    <property type="taxonomic scope" value="Eukaryota"/>
</dbReference>
<comment type="similarity">
    <text evidence="3">Belongs to the TO family.</text>
</comment>
<dbReference type="InterPro" id="IPR010562">
    <property type="entry name" value="Haemolymph_juvenile_hormone-bd"/>
</dbReference>
<feature type="signal peptide" evidence="4">
    <location>
        <begin position="1"/>
        <end position="19"/>
    </location>
</feature>
<dbReference type="Proteomes" id="UP000007798">
    <property type="component" value="Unassembled WGS sequence"/>
</dbReference>
<feature type="chain" id="PRO_5002819848" description="Protein takeout" evidence="4">
    <location>
        <begin position="20"/>
        <end position="258"/>
    </location>
</feature>
<dbReference type="PhylomeDB" id="B4NII2"/>
<dbReference type="PANTHER" id="PTHR11008:SF32">
    <property type="entry name" value="CIRCADIAN CLOCK-CONTROLLED PROTEIN DAYWAKE-RELATED"/>
    <property type="match status" value="1"/>
</dbReference>
<dbReference type="GO" id="GO:0005615">
    <property type="term" value="C:extracellular space"/>
    <property type="evidence" value="ECO:0007669"/>
    <property type="project" value="TreeGrafter"/>
</dbReference>
<evidence type="ECO:0000313" key="6">
    <source>
        <dbReference type="Proteomes" id="UP000007798"/>
    </source>
</evidence>
<dbReference type="HOGENOM" id="CLU_069908_0_2_1"/>
<sequence>MRDILILAWSAQFFTISLAQLWPKEIKKCHYGDTECLVNTANAIIRKFPRGIPAIGLKPIDVVDIKDSKYWNDEKIGAFWLIFDLYQQVNYGFENTTITNIKGFDKNPTLSYMEIHGHIPNVIHKGRYMSQGRTWLVEMNSTGEYQSDFQSFNFTLKMKVFMEYRNHKRYLKMYELVPRVALNRWIFWLDNFFPDNSDLTWAINHVFNSNWIEFWNELEPVNLKIFAGIFRDLIADIFNNIAYDDMFLPDETETEVNV</sequence>
<dbReference type="InParanoid" id="B4NII2"/>
<keyword evidence="2" id="KW-0090">Biological rhythms</keyword>
<dbReference type="SMR" id="B4NII2"/>
<dbReference type="Pfam" id="PF06585">
    <property type="entry name" value="JHBP"/>
    <property type="match status" value="1"/>
</dbReference>
<name>B4NII2_DROWI</name>
<dbReference type="PANTHER" id="PTHR11008">
    <property type="entry name" value="PROTEIN TAKEOUT-LIKE PROTEIN"/>
    <property type="match status" value="1"/>
</dbReference>
<dbReference type="FunFam" id="3.15.10.30:FF:000001">
    <property type="entry name" value="Takeout-like protein 1"/>
    <property type="match status" value="1"/>
</dbReference>
<evidence type="ECO:0000256" key="2">
    <source>
        <dbReference type="ARBA" id="ARBA00023108"/>
    </source>
</evidence>
<organism evidence="5 6">
    <name type="scientific">Drosophila willistoni</name>
    <name type="common">Fruit fly</name>
    <dbReference type="NCBI Taxonomy" id="7260"/>
    <lineage>
        <taxon>Eukaryota</taxon>
        <taxon>Metazoa</taxon>
        <taxon>Ecdysozoa</taxon>
        <taxon>Arthropoda</taxon>
        <taxon>Hexapoda</taxon>
        <taxon>Insecta</taxon>
        <taxon>Pterygota</taxon>
        <taxon>Neoptera</taxon>
        <taxon>Endopterygota</taxon>
        <taxon>Diptera</taxon>
        <taxon>Brachycera</taxon>
        <taxon>Muscomorpha</taxon>
        <taxon>Ephydroidea</taxon>
        <taxon>Drosophilidae</taxon>
        <taxon>Drosophila</taxon>
        <taxon>Sophophora</taxon>
    </lineage>
</organism>
<evidence type="ECO:0000256" key="4">
    <source>
        <dbReference type="SAM" id="SignalP"/>
    </source>
</evidence>
<dbReference type="GO" id="GO:0007623">
    <property type="term" value="P:circadian rhythm"/>
    <property type="evidence" value="ECO:0007669"/>
    <property type="project" value="UniProtKB-ARBA"/>
</dbReference>
<dbReference type="FunCoup" id="B4NII2">
    <property type="interactions" value="99"/>
</dbReference>